<dbReference type="Pfam" id="PF07228">
    <property type="entry name" value="SpoIIE"/>
    <property type="match status" value="1"/>
</dbReference>
<evidence type="ECO:0000256" key="1">
    <source>
        <dbReference type="ARBA" id="ARBA00022801"/>
    </source>
</evidence>
<evidence type="ECO:0000259" key="3">
    <source>
        <dbReference type="SMART" id="SM00331"/>
    </source>
</evidence>
<feature type="domain" description="PPM-type phosphatase" evidence="3">
    <location>
        <begin position="37"/>
        <end position="259"/>
    </location>
</feature>
<feature type="coiled-coil region" evidence="2">
    <location>
        <begin position="1"/>
        <end position="28"/>
    </location>
</feature>
<gene>
    <name evidence="4" type="ORF">JOC47_002103</name>
</gene>
<dbReference type="InterPro" id="IPR001932">
    <property type="entry name" value="PPM-type_phosphatase-like_dom"/>
</dbReference>
<keyword evidence="1" id="KW-0378">Hydrolase</keyword>
<dbReference type="AlphaFoldDB" id="A0A938XPM9"/>
<dbReference type="GO" id="GO:0016791">
    <property type="term" value="F:phosphatase activity"/>
    <property type="evidence" value="ECO:0007669"/>
    <property type="project" value="TreeGrafter"/>
</dbReference>
<keyword evidence="2" id="KW-0175">Coiled coil</keyword>
<proteinExistence type="predicted"/>
<dbReference type="PANTHER" id="PTHR43156:SF2">
    <property type="entry name" value="STAGE II SPORULATION PROTEIN E"/>
    <property type="match status" value="1"/>
</dbReference>
<protein>
    <submittedName>
        <fullName evidence="4">Serine phosphatase RsbU (Regulator of sigma subunit)</fullName>
    </submittedName>
</protein>
<name>A0A938XPM9_9FIRM</name>
<evidence type="ECO:0000313" key="4">
    <source>
        <dbReference type="EMBL" id="MBM7557248.1"/>
    </source>
</evidence>
<reference evidence="4" key="1">
    <citation type="submission" date="2021-01" db="EMBL/GenBank/DDBJ databases">
        <title>Genomic Encyclopedia of Type Strains, Phase IV (KMG-IV): sequencing the most valuable type-strain genomes for metagenomic binning, comparative biology and taxonomic classification.</title>
        <authorList>
            <person name="Goeker M."/>
        </authorList>
    </citation>
    <scope>NUCLEOTIDE SEQUENCE</scope>
    <source>
        <strain evidence="4">DSM 23230</strain>
    </source>
</reference>
<sequence>MEAKNDKLQQTQKRLDEELAKAAKLHESFFPNDSPEISGLSFGTYYSSAHELGGDFYNFIELEDEVLFYLIDVAGHGLDGALLNVFLRETINNYLLDNKNNISLVELLEYINYSYRGEAFPDDYFFCVSFFLLDKETKEITFSNGGFHITPCLISSQGKINDLKVHGLPISKSIPVSVYDFSTSTIKLLPGTTLFATSDGLIEEENETGRYGKERVKDLLLANKELSPQKLLDLIEEDLKSFITNDNFQDDITCLILKNT</sequence>
<dbReference type="Gene3D" id="3.60.40.10">
    <property type="entry name" value="PPM-type phosphatase domain"/>
    <property type="match status" value="1"/>
</dbReference>
<accession>A0A938XPM9</accession>
<organism evidence="4 5">
    <name type="scientific">Halanaerobacter jeridensis</name>
    <dbReference type="NCBI Taxonomy" id="706427"/>
    <lineage>
        <taxon>Bacteria</taxon>
        <taxon>Bacillati</taxon>
        <taxon>Bacillota</taxon>
        <taxon>Clostridia</taxon>
        <taxon>Halanaerobiales</taxon>
        <taxon>Halobacteroidaceae</taxon>
        <taxon>Halanaerobacter</taxon>
    </lineage>
</organism>
<dbReference type="Proteomes" id="UP000774000">
    <property type="component" value="Unassembled WGS sequence"/>
</dbReference>
<dbReference type="InterPro" id="IPR052016">
    <property type="entry name" value="Bact_Sigma-Reg"/>
</dbReference>
<dbReference type="PANTHER" id="PTHR43156">
    <property type="entry name" value="STAGE II SPORULATION PROTEIN E-RELATED"/>
    <property type="match status" value="1"/>
</dbReference>
<keyword evidence="5" id="KW-1185">Reference proteome</keyword>
<dbReference type="EMBL" id="JAFBDQ010000010">
    <property type="protein sequence ID" value="MBM7557248.1"/>
    <property type="molecule type" value="Genomic_DNA"/>
</dbReference>
<evidence type="ECO:0000313" key="5">
    <source>
        <dbReference type="Proteomes" id="UP000774000"/>
    </source>
</evidence>
<evidence type="ECO:0000256" key="2">
    <source>
        <dbReference type="SAM" id="Coils"/>
    </source>
</evidence>
<dbReference type="InterPro" id="IPR036457">
    <property type="entry name" value="PPM-type-like_dom_sf"/>
</dbReference>
<comment type="caution">
    <text evidence="4">The sequence shown here is derived from an EMBL/GenBank/DDBJ whole genome shotgun (WGS) entry which is preliminary data.</text>
</comment>
<dbReference type="SMART" id="SM00331">
    <property type="entry name" value="PP2C_SIG"/>
    <property type="match status" value="1"/>
</dbReference>